<organism evidence="2 3">
    <name type="scientific">Tetrahymena thermophila (strain SB210)</name>
    <dbReference type="NCBI Taxonomy" id="312017"/>
    <lineage>
        <taxon>Eukaryota</taxon>
        <taxon>Sar</taxon>
        <taxon>Alveolata</taxon>
        <taxon>Ciliophora</taxon>
        <taxon>Intramacronucleata</taxon>
        <taxon>Oligohymenophorea</taxon>
        <taxon>Hymenostomatida</taxon>
        <taxon>Tetrahymenina</taxon>
        <taxon>Tetrahymenidae</taxon>
        <taxon>Tetrahymena</taxon>
    </lineage>
</organism>
<dbReference type="EMBL" id="GG662828">
    <property type="protein sequence ID" value="EAR88955.2"/>
    <property type="molecule type" value="Genomic_DNA"/>
</dbReference>
<dbReference type="GeneID" id="7840648"/>
<dbReference type="HOGENOM" id="CLU_437778_0_0_1"/>
<feature type="coiled-coil region" evidence="1">
    <location>
        <begin position="355"/>
        <end position="382"/>
    </location>
</feature>
<name>Q22UL5_TETTS</name>
<evidence type="ECO:0000313" key="3">
    <source>
        <dbReference type="Proteomes" id="UP000009168"/>
    </source>
</evidence>
<protein>
    <submittedName>
        <fullName evidence="2">Uncharacterized protein</fullName>
    </submittedName>
</protein>
<dbReference type="Proteomes" id="UP000009168">
    <property type="component" value="Unassembled WGS sequence"/>
</dbReference>
<dbReference type="RefSeq" id="XP_001009200.2">
    <property type="nucleotide sequence ID" value="XM_001009200.3"/>
</dbReference>
<keyword evidence="3" id="KW-1185">Reference proteome</keyword>
<evidence type="ECO:0000313" key="2">
    <source>
        <dbReference type="EMBL" id="EAR88955.2"/>
    </source>
</evidence>
<dbReference type="KEGG" id="tet:TTHERM_00551130"/>
<keyword evidence="1" id="KW-0175">Coiled coil</keyword>
<accession>Q22UL5</accession>
<sequence length="521" mass="61432">MMQSKPKDILSEYLLFTDGKFLSEPLYTQKLNEFDSKMLKLKQQILGLKNISILDDELYNIISIQLSESFIYSIQQWQIESIIDKTYLLLKAQEQSSPNVLNMDNSAIVYLINRNIKFAIIYLITKIVMKRINSLTLSEQLLKFFETVVDLMYDMLIQDEIALQCYGYACFKMYEKLQNDEENQEEPQIFESNHSFHILQKIKQISKHLLSIFLSNFNQTSEVFLEKYEILMLKCLKSSNYFSQQGGLILLSNILKVTETCYHTGMYSIIQEMSIPQNLLIQIYRIFVLLSPEEQLVKNIFTKIGSLSLPNQIHFLSNFLHNGLFQEVYYSFDFKQQKFDCFTQEYSQLVLKNLYKFYQDNLKQYVDEIQQSQNKLIAKDQNYQIESQKIIQSLLRNAELFNLNTFQLYSDLKQYIDALQNTLPNNSVSPYIINNLITIMIQYNQALFQFQEIAPFFAYLKNQSFQNTIIKAKIYFLLSYSDADETNAEVNKYSPKIILIFIYKQKHQTPSLISQSTHSIY</sequence>
<proteinExistence type="predicted"/>
<gene>
    <name evidence="2" type="ORF">TTHERM_00551130</name>
</gene>
<dbReference type="InParanoid" id="Q22UL5"/>
<dbReference type="AlphaFoldDB" id="Q22UL5"/>
<evidence type="ECO:0000256" key="1">
    <source>
        <dbReference type="SAM" id="Coils"/>
    </source>
</evidence>
<reference evidence="3" key="1">
    <citation type="journal article" date="2006" name="PLoS Biol.">
        <title>Macronuclear genome sequence of the ciliate Tetrahymena thermophila, a model eukaryote.</title>
        <authorList>
            <person name="Eisen J.A."/>
            <person name="Coyne R.S."/>
            <person name="Wu M."/>
            <person name="Wu D."/>
            <person name="Thiagarajan M."/>
            <person name="Wortman J.R."/>
            <person name="Badger J.H."/>
            <person name="Ren Q."/>
            <person name="Amedeo P."/>
            <person name="Jones K.M."/>
            <person name="Tallon L.J."/>
            <person name="Delcher A.L."/>
            <person name="Salzberg S.L."/>
            <person name="Silva J.C."/>
            <person name="Haas B.J."/>
            <person name="Majoros W.H."/>
            <person name="Farzad M."/>
            <person name="Carlton J.M."/>
            <person name="Smith R.K. Jr."/>
            <person name="Garg J."/>
            <person name="Pearlman R.E."/>
            <person name="Karrer K.M."/>
            <person name="Sun L."/>
            <person name="Manning G."/>
            <person name="Elde N.C."/>
            <person name="Turkewitz A.P."/>
            <person name="Asai D.J."/>
            <person name="Wilkes D.E."/>
            <person name="Wang Y."/>
            <person name="Cai H."/>
            <person name="Collins K."/>
            <person name="Stewart B.A."/>
            <person name="Lee S.R."/>
            <person name="Wilamowska K."/>
            <person name="Weinberg Z."/>
            <person name="Ruzzo W.L."/>
            <person name="Wloga D."/>
            <person name="Gaertig J."/>
            <person name="Frankel J."/>
            <person name="Tsao C.-C."/>
            <person name="Gorovsky M.A."/>
            <person name="Keeling P.J."/>
            <person name="Waller R.F."/>
            <person name="Patron N.J."/>
            <person name="Cherry J.M."/>
            <person name="Stover N.A."/>
            <person name="Krieger C.J."/>
            <person name="del Toro C."/>
            <person name="Ryder H.F."/>
            <person name="Williamson S.C."/>
            <person name="Barbeau R.A."/>
            <person name="Hamilton E.P."/>
            <person name="Orias E."/>
        </authorList>
    </citation>
    <scope>NUCLEOTIDE SEQUENCE [LARGE SCALE GENOMIC DNA]</scope>
    <source>
        <strain evidence="3">SB210</strain>
    </source>
</reference>